<evidence type="ECO:0000313" key="2">
    <source>
        <dbReference type="EMBL" id="AKF08799.1"/>
    </source>
</evidence>
<feature type="transmembrane region" description="Helical" evidence="1">
    <location>
        <begin position="390"/>
        <end position="411"/>
    </location>
</feature>
<dbReference type="InterPro" id="IPR001036">
    <property type="entry name" value="Acrflvin-R"/>
</dbReference>
<keyword evidence="1" id="KW-1133">Transmembrane helix</keyword>
<dbReference type="PRINTS" id="PR00702">
    <property type="entry name" value="ACRIFLAVINRP"/>
</dbReference>
<feature type="transmembrane region" description="Helical" evidence="1">
    <location>
        <begin position="474"/>
        <end position="495"/>
    </location>
</feature>
<protein>
    <submittedName>
        <fullName evidence="2">Cobalt-zinc-cadmium resistance protein CzcA</fullName>
    </submittedName>
</protein>
<dbReference type="Gene3D" id="3.30.70.1440">
    <property type="entry name" value="Multidrug efflux transporter AcrB pore domain"/>
    <property type="match status" value="1"/>
</dbReference>
<dbReference type="Gene3D" id="1.20.1640.10">
    <property type="entry name" value="Multidrug efflux transporter AcrB transmembrane domain"/>
    <property type="match status" value="2"/>
</dbReference>
<dbReference type="RefSeq" id="WP_075097659.1">
    <property type="nucleotide sequence ID" value="NZ_CP011125.1"/>
</dbReference>
<dbReference type="Gene3D" id="3.30.70.1320">
    <property type="entry name" value="Multidrug efflux transporter AcrB pore domain like"/>
    <property type="match status" value="1"/>
</dbReference>
<feature type="transmembrane region" description="Helical" evidence="1">
    <location>
        <begin position="902"/>
        <end position="919"/>
    </location>
</feature>
<proteinExistence type="predicted"/>
<evidence type="ECO:0000313" key="3">
    <source>
        <dbReference type="Proteomes" id="UP000034883"/>
    </source>
</evidence>
<dbReference type="KEGG" id="samy:DB32_005948"/>
<feature type="transmembrane region" description="Helical" evidence="1">
    <location>
        <begin position="1039"/>
        <end position="1064"/>
    </location>
</feature>
<accession>A0A0F6SGJ4</accession>
<feature type="transmembrane region" description="Helical" evidence="1">
    <location>
        <begin position="1088"/>
        <end position="1109"/>
    </location>
</feature>
<dbReference type="Pfam" id="PF00873">
    <property type="entry name" value="ACR_tran"/>
    <property type="match status" value="2"/>
</dbReference>
<dbReference type="OrthoDB" id="9798415at2"/>
<dbReference type="PANTHER" id="PTHR32063">
    <property type="match status" value="1"/>
</dbReference>
<evidence type="ECO:0000256" key="1">
    <source>
        <dbReference type="SAM" id="Phobius"/>
    </source>
</evidence>
<dbReference type="GO" id="GO:0005886">
    <property type="term" value="C:plasma membrane"/>
    <property type="evidence" value="ECO:0007669"/>
    <property type="project" value="TreeGrafter"/>
</dbReference>
<feature type="transmembrane region" description="Helical" evidence="1">
    <location>
        <begin position="1011"/>
        <end position="1027"/>
    </location>
</feature>
<sequence>MIARIIDACAHHRGLVLLAGLALGIAGWVAMQRVPLDAIPDLSDPQVIVFTEWEGRSPTLIEDQITYPIVTALLGAPRVVEVRGQSMFGMSFVYVVFEEGTDPYWARSRVLEQLQSASARLPAGVAPRLGPDASGIGWIYQYALVDTSGTHDLGELRTLQDFSIRYALASVPGVAEVASVGGFLPQYQVTLDPARLRAHGLSVPEVADAIRRSNQDVGGRLLEMSEREYVVRGRGYLQGSEDLERVVVRRSESGAALTVGDLGTVRVGGDLRRGAADWNGEGEVVSGIVVMRQGENALDVIRRVEARIDEIAPSLPDGVELRAVYDRSALIERAIDTLRHALTEEMIVVALVILLFLLHVRSALLPIIALPLAVLIAFIPMALFGMPATIMSLGGIAIAIGATVDAEIVMVEAAHKKLEHAPPDLTPEQRQKLLADAAHEVTPAIFFSLLIVAVSFIPVFGLTGQAGRLFRPLAFTKTCVMLSAALLSITVAPAMRDLLIRGKIRSEEHHPVSRIVRRFYEPFVHVALENPRTTLLIGLFAVLSALPLVPRLGSEFMPPLDEGDLLYMPTTFPGISIEEARRQMQIQDALLREFPEVENVLGKVGRADTPTDPAPLSMAETVVQLKPRSAWRTRYERRWYHGHAPSWMRPALTAIWPEFRTITREELVDEMNARLRLVGWTNAFTQPIRNRIDMLATGIRTPVGIKVHGHDLLEIERAGIAIERVVNQVPGTRSVLFERQQGGVYLDVVPDRDALARYGLTIEDVNEVVERAIGGDEITTTIEGRARFGVSVRYAEDFRSSPEAIADALVPVGEGRHVALREVADVRVEAGPPMVRDESGMLVGYVYVDVDEGRDLGSYVEEARAAVESAIARGAITLPEGGHLRWTGQYELMLETEARMKILIPLALLAVILLLYLQFRDLTEVLIVLLSVPFALVGSVWALWLLDYHLSTAVWVGVIALIGLAAQTGVVMIVYIDQAYEKRLREGRIRTLADIVDAHAEGTIQRVRPKLMTVGTMLVGLVPLLWAEGSGADVMKRIAAPMVGGLITSAFLTLELIPVVYTYWRNEQLVHRRIADAAPEMLLELRKIIVIVQASAALLVASLALRLYVDGYDAALTTAHVAGAGGLVLGAIVYGWARRRALGVISGRAPTDLVGESNV</sequence>
<dbReference type="SUPFAM" id="SSF82866">
    <property type="entry name" value="Multidrug efflux transporter AcrB transmembrane domain"/>
    <property type="match status" value="2"/>
</dbReference>
<dbReference type="Gene3D" id="3.30.2090.10">
    <property type="entry name" value="Multidrug efflux transporter AcrB TolC docking domain, DN and DC subdomains"/>
    <property type="match status" value="2"/>
</dbReference>
<feature type="transmembrane region" description="Helical" evidence="1">
    <location>
        <begin position="952"/>
        <end position="976"/>
    </location>
</feature>
<dbReference type="InterPro" id="IPR027463">
    <property type="entry name" value="AcrB_DN_DC_subdom"/>
</dbReference>
<feature type="transmembrane region" description="Helical" evidence="1">
    <location>
        <begin position="364"/>
        <end position="384"/>
    </location>
</feature>
<keyword evidence="1" id="KW-0472">Membrane</keyword>
<dbReference type="STRING" id="927083.DB32_005948"/>
<dbReference type="PANTHER" id="PTHR32063:SF19">
    <property type="entry name" value="CATION EFFLUX SYSTEM PROTEIN CUSA"/>
    <property type="match status" value="1"/>
</dbReference>
<feature type="transmembrane region" description="Helical" evidence="1">
    <location>
        <begin position="1115"/>
        <end position="1137"/>
    </location>
</feature>
<dbReference type="Proteomes" id="UP000034883">
    <property type="component" value="Chromosome"/>
</dbReference>
<dbReference type="Gene3D" id="3.30.70.1430">
    <property type="entry name" value="Multidrug efflux transporter AcrB pore domain"/>
    <property type="match status" value="2"/>
</dbReference>
<dbReference type="SUPFAM" id="SSF82693">
    <property type="entry name" value="Multidrug efflux transporter AcrB pore domain, PN1, PN2, PC1 and PC2 subdomains"/>
    <property type="match status" value="2"/>
</dbReference>
<dbReference type="EMBL" id="CP011125">
    <property type="protein sequence ID" value="AKF08799.1"/>
    <property type="molecule type" value="Genomic_DNA"/>
</dbReference>
<organism evidence="2 3">
    <name type="scientific">Sandaracinus amylolyticus</name>
    <dbReference type="NCBI Taxonomy" id="927083"/>
    <lineage>
        <taxon>Bacteria</taxon>
        <taxon>Pseudomonadati</taxon>
        <taxon>Myxococcota</taxon>
        <taxon>Polyangia</taxon>
        <taxon>Polyangiales</taxon>
        <taxon>Sandaracinaceae</taxon>
        <taxon>Sandaracinus</taxon>
    </lineage>
</organism>
<dbReference type="GO" id="GO:0042910">
    <property type="term" value="F:xenobiotic transmembrane transporter activity"/>
    <property type="evidence" value="ECO:0007669"/>
    <property type="project" value="TreeGrafter"/>
</dbReference>
<keyword evidence="1" id="KW-0812">Transmembrane</keyword>
<gene>
    <name evidence="2" type="ORF">DB32_005948</name>
</gene>
<dbReference type="AlphaFoldDB" id="A0A0F6SGJ4"/>
<name>A0A0F6SGJ4_9BACT</name>
<feature type="transmembrane region" description="Helical" evidence="1">
    <location>
        <begin position="926"/>
        <end position="946"/>
    </location>
</feature>
<feature type="transmembrane region" description="Helical" evidence="1">
    <location>
        <begin position="441"/>
        <end position="462"/>
    </location>
</feature>
<reference evidence="2 3" key="1">
    <citation type="submission" date="2015-03" db="EMBL/GenBank/DDBJ databases">
        <title>Genome assembly of Sandaracinus amylolyticus DSM 53668.</title>
        <authorList>
            <person name="Sharma G."/>
            <person name="Subramanian S."/>
        </authorList>
    </citation>
    <scope>NUCLEOTIDE SEQUENCE [LARGE SCALE GENOMIC DNA]</scope>
    <source>
        <strain evidence="2 3">DSM 53668</strain>
    </source>
</reference>
<keyword evidence="3" id="KW-1185">Reference proteome</keyword>
<dbReference type="SUPFAM" id="SSF82714">
    <property type="entry name" value="Multidrug efflux transporter AcrB TolC docking domain, DN and DC subdomains"/>
    <property type="match status" value="2"/>
</dbReference>